<dbReference type="RefSeq" id="WP_269554786.1">
    <property type="nucleotide sequence ID" value="NZ_CP178555.1"/>
</dbReference>
<evidence type="ECO:0000256" key="1">
    <source>
        <dbReference type="ARBA" id="ARBA00004651"/>
    </source>
</evidence>
<feature type="transmembrane region" description="Helical" evidence="7">
    <location>
        <begin position="19"/>
        <end position="41"/>
    </location>
</feature>
<dbReference type="AlphaFoldDB" id="A0AAW6RAI3"/>
<feature type="domain" description="TraD/TraG TraM recognition site" evidence="8">
    <location>
        <begin position="423"/>
        <end position="546"/>
    </location>
</feature>
<feature type="region of interest" description="Disordered" evidence="6">
    <location>
        <begin position="512"/>
        <end position="531"/>
    </location>
</feature>
<dbReference type="InterPro" id="IPR027417">
    <property type="entry name" value="P-loop_NTPase"/>
</dbReference>
<evidence type="ECO:0000313" key="9">
    <source>
        <dbReference type="EMBL" id="MDG6782933.1"/>
    </source>
</evidence>
<dbReference type="Gene3D" id="3.40.50.300">
    <property type="entry name" value="P-loop containing nucleotide triphosphate hydrolases"/>
    <property type="match status" value="1"/>
</dbReference>
<comment type="subcellular location">
    <subcellularLocation>
        <location evidence="1">Cell membrane</location>
        <topology evidence="1">Multi-pass membrane protein</topology>
    </subcellularLocation>
</comment>
<evidence type="ECO:0000256" key="5">
    <source>
        <dbReference type="ARBA" id="ARBA00023136"/>
    </source>
</evidence>
<dbReference type="InterPro" id="IPR051539">
    <property type="entry name" value="T4SS-coupling_protein"/>
</dbReference>
<dbReference type="EMBL" id="JARUXG010000015">
    <property type="protein sequence ID" value="MDG6782933.1"/>
    <property type="molecule type" value="Genomic_DNA"/>
</dbReference>
<keyword evidence="9" id="KW-0614">Plasmid</keyword>
<dbReference type="PANTHER" id="PTHR37937">
    <property type="entry name" value="CONJUGATIVE TRANSFER: DNA TRANSPORT"/>
    <property type="match status" value="1"/>
</dbReference>
<evidence type="ECO:0000256" key="4">
    <source>
        <dbReference type="ARBA" id="ARBA00022989"/>
    </source>
</evidence>
<accession>A0AAW6RAI3</accession>
<protein>
    <submittedName>
        <fullName evidence="9">TraM recognition domain-containing protein</fullName>
    </submittedName>
</protein>
<feature type="transmembrane region" description="Helical" evidence="7">
    <location>
        <begin position="68"/>
        <end position="88"/>
    </location>
</feature>
<dbReference type="PANTHER" id="PTHR37937:SF1">
    <property type="entry name" value="CONJUGATIVE TRANSFER: DNA TRANSPORT"/>
    <property type="match status" value="1"/>
</dbReference>
<evidence type="ECO:0000256" key="6">
    <source>
        <dbReference type="SAM" id="MobiDB-lite"/>
    </source>
</evidence>
<comment type="caution">
    <text evidence="9">The sequence shown here is derived from an EMBL/GenBank/DDBJ whole genome shotgun (WGS) entry which is preliminary data.</text>
</comment>
<keyword evidence="3 7" id="KW-0812">Transmembrane</keyword>
<reference evidence="9" key="1">
    <citation type="submission" date="2023-04" db="EMBL/GenBank/DDBJ databases">
        <title>Characterization and analysis of the complete genome of Gordonia rubripertincta 112, the degrader of aromatic and aliphatic compounds.</title>
        <authorList>
            <person name="Frantsuzova E."/>
            <person name="Bogun A."/>
            <person name="Delegan Y."/>
        </authorList>
    </citation>
    <scope>NUCLEOTIDE SEQUENCE</scope>
    <source>
        <strain evidence="9">112</strain>
        <plasmid evidence="9">p1517_part_1</plasmid>
    </source>
</reference>
<evidence type="ECO:0000259" key="8">
    <source>
        <dbReference type="Pfam" id="PF12696"/>
    </source>
</evidence>
<dbReference type="GO" id="GO:0005886">
    <property type="term" value="C:plasma membrane"/>
    <property type="evidence" value="ECO:0007669"/>
    <property type="project" value="UniProtKB-SubCell"/>
</dbReference>
<feature type="region of interest" description="Disordered" evidence="6">
    <location>
        <begin position="583"/>
        <end position="609"/>
    </location>
</feature>
<sequence length="609" mass="65635">MAATPGTSTEPTRNQSDKFLFAGVGVVVVVSLLSWAALHLAGGQTVPANPFAAPIALVTGDLRWPTAATGWLIVILLPVAAAAGYAVLRWRRRPKRSRVDTAQQHLGSGADIASVTEKSVAAKARDLGVDQDAAPAGFSSTIGVPLGKTLSGTPIYGSFEDMHLDIWGPRQGKSTSRIIPAICEALGAVLATENKRGNLDHTRLVREFRDATGAPTRQVWVFDPQSVANEEPWWFWDPLSYVTDETRAEELAQLFAAGDDGQDAKKDPYFEPEGEDLLANLILASALAGEPITTVFERLVVRADGHDAVAILREHDYPMVAHALNARLNLTDKQADGIWGTAIKMAKCLRGRNVRAWVSRTGPDDQRPHLDLASYIRRGETLYCLSREGVGSVGPLVAALTMATTKTAEAIATASPGGRLPVPLLCALDEAANVVRWPDLPKLYSHYGSRGIIIMTILQSWSQGIGVFGERPMKLLESSSNIYIYGGNVRETTYLESLSKLAGQYERRALNVSRSSGSGNSRGSQSVSEHTTRENIFTIRDLASWPRGRMLLFSAGNPPTILQPIPWMDKPYAPLIRQSLAEYGPRKQDDDGAATPAATIATADGGDAA</sequence>
<dbReference type="Pfam" id="PF12696">
    <property type="entry name" value="TraG-D_C"/>
    <property type="match status" value="1"/>
</dbReference>
<keyword evidence="2" id="KW-1003">Cell membrane</keyword>
<feature type="compositionally biased region" description="Low complexity" evidence="6">
    <location>
        <begin position="512"/>
        <end position="528"/>
    </location>
</feature>
<feature type="compositionally biased region" description="Low complexity" evidence="6">
    <location>
        <begin position="593"/>
        <end position="609"/>
    </location>
</feature>
<name>A0AAW6RAI3_GORRU</name>
<evidence type="ECO:0000256" key="7">
    <source>
        <dbReference type="SAM" id="Phobius"/>
    </source>
</evidence>
<geneLocation type="plasmid" evidence="9">
    <name>p1517_part_1</name>
</geneLocation>
<proteinExistence type="predicted"/>
<gene>
    <name evidence="9" type="ORF">QBL07_19120</name>
</gene>
<keyword evidence="5 7" id="KW-0472">Membrane</keyword>
<dbReference type="CDD" id="cd01127">
    <property type="entry name" value="TrwB_TraG_TraD_VirD4"/>
    <property type="match status" value="1"/>
</dbReference>
<evidence type="ECO:0000256" key="2">
    <source>
        <dbReference type="ARBA" id="ARBA00022475"/>
    </source>
</evidence>
<organism evidence="9">
    <name type="scientific">Gordonia rubripertincta</name>
    <name type="common">Rhodococcus corallinus</name>
    <dbReference type="NCBI Taxonomy" id="36822"/>
    <lineage>
        <taxon>Bacteria</taxon>
        <taxon>Bacillati</taxon>
        <taxon>Actinomycetota</taxon>
        <taxon>Actinomycetes</taxon>
        <taxon>Mycobacteriales</taxon>
        <taxon>Gordoniaceae</taxon>
        <taxon>Gordonia</taxon>
    </lineage>
</organism>
<keyword evidence="4 7" id="KW-1133">Transmembrane helix</keyword>
<dbReference type="InterPro" id="IPR032689">
    <property type="entry name" value="TraG-D_C"/>
</dbReference>
<dbReference type="SUPFAM" id="SSF52540">
    <property type="entry name" value="P-loop containing nucleoside triphosphate hydrolases"/>
    <property type="match status" value="1"/>
</dbReference>
<evidence type="ECO:0000256" key="3">
    <source>
        <dbReference type="ARBA" id="ARBA00022692"/>
    </source>
</evidence>